<sequence>MENLFHKYATSLSAVISSQTWVEVENLAKAMYDTWENNRQLFLCGNGGSAGNAIHLANDFLYGIASQTPRPGMKVEALSANSAVLTCLGNDVGYSEIYAEQLLAKANSGDLLIVLSGSGNSPNVLRALEVGNSIGMKTFAILGYTGGRCRELAQFPVHFEVNDMQISEDLQLIVGHMCMQWLCEKITNSAAV</sequence>
<dbReference type="PROSITE" id="PS51464">
    <property type="entry name" value="SIS"/>
    <property type="match status" value="1"/>
</dbReference>
<dbReference type="PANTHER" id="PTHR30390">
    <property type="entry name" value="SEDOHEPTULOSE 7-PHOSPHATE ISOMERASE / DNAA INITIATOR-ASSOCIATING FACTOR FOR REPLICATION INITIATION"/>
    <property type="match status" value="1"/>
</dbReference>
<accession>A0A382VT30</accession>
<dbReference type="EMBL" id="UINC01154410">
    <property type="protein sequence ID" value="SVD49679.1"/>
    <property type="molecule type" value="Genomic_DNA"/>
</dbReference>
<dbReference type="InterPro" id="IPR050099">
    <property type="entry name" value="SIS_GmhA/DiaA_subfam"/>
</dbReference>
<proteinExistence type="predicted"/>
<dbReference type="InterPro" id="IPR001347">
    <property type="entry name" value="SIS_dom"/>
</dbReference>
<dbReference type="GO" id="GO:0097367">
    <property type="term" value="F:carbohydrate derivative binding"/>
    <property type="evidence" value="ECO:0007669"/>
    <property type="project" value="InterPro"/>
</dbReference>
<dbReference type="CDD" id="cd05006">
    <property type="entry name" value="SIS_GmhA"/>
    <property type="match status" value="1"/>
</dbReference>
<feature type="domain" description="SIS" evidence="1">
    <location>
        <begin position="27"/>
        <end position="188"/>
    </location>
</feature>
<dbReference type="SUPFAM" id="SSF53697">
    <property type="entry name" value="SIS domain"/>
    <property type="match status" value="1"/>
</dbReference>
<evidence type="ECO:0000313" key="2">
    <source>
        <dbReference type="EMBL" id="SVD49679.1"/>
    </source>
</evidence>
<evidence type="ECO:0000259" key="1">
    <source>
        <dbReference type="PROSITE" id="PS51464"/>
    </source>
</evidence>
<dbReference type="GO" id="GO:1901135">
    <property type="term" value="P:carbohydrate derivative metabolic process"/>
    <property type="evidence" value="ECO:0007669"/>
    <property type="project" value="InterPro"/>
</dbReference>
<protein>
    <recommendedName>
        <fullName evidence="1">SIS domain-containing protein</fullName>
    </recommendedName>
</protein>
<dbReference type="PANTHER" id="PTHR30390:SF8">
    <property type="entry name" value="SUGAR ISOMERASE (SIS)"/>
    <property type="match status" value="1"/>
</dbReference>
<dbReference type="InterPro" id="IPR035461">
    <property type="entry name" value="GmhA/DiaA"/>
</dbReference>
<dbReference type="Pfam" id="PF13580">
    <property type="entry name" value="SIS_2"/>
    <property type="match status" value="1"/>
</dbReference>
<gene>
    <name evidence="2" type="ORF">METZ01_LOCUS402533</name>
</gene>
<dbReference type="Gene3D" id="3.40.50.10490">
    <property type="entry name" value="Glucose-6-phosphate isomerase like protein, domain 1"/>
    <property type="match status" value="1"/>
</dbReference>
<name>A0A382VT30_9ZZZZ</name>
<dbReference type="AlphaFoldDB" id="A0A382VT30"/>
<dbReference type="InterPro" id="IPR046348">
    <property type="entry name" value="SIS_dom_sf"/>
</dbReference>
<organism evidence="2">
    <name type="scientific">marine metagenome</name>
    <dbReference type="NCBI Taxonomy" id="408172"/>
    <lineage>
        <taxon>unclassified sequences</taxon>
        <taxon>metagenomes</taxon>
        <taxon>ecological metagenomes</taxon>
    </lineage>
</organism>
<reference evidence="2" key="1">
    <citation type="submission" date="2018-05" db="EMBL/GenBank/DDBJ databases">
        <authorList>
            <person name="Lanie J.A."/>
            <person name="Ng W.-L."/>
            <person name="Kazmierczak K.M."/>
            <person name="Andrzejewski T.M."/>
            <person name="Davidsen T.M."/>
            <person name="Wayne K.J."/>
            <person name="Tettelin H."/>
            <person name="Glass J.I."/>
            <person name="Rusch D."/>
            <person name="Podicherti R."/>
            <person name="Tsui H.-C.T."/>
            <person name="Winkler M.E."/>
        </authorList>
    </citation>
    <scope>NUCLEOTIDE SEQUENCE</scope>
</reference>